<feature type="region of interest" description="Disordered" evidence="1">
    <location>
        <begin position="92"/>
        <end position="122"/>
    </location>
</feature>
<protein>
    <submittedName>
        <fullName evidence="2">Uncharacterized protein</fullName>
    </submittedName>
</protein>
<dbReference type="EMBL" id="NRGX01000001">
    <property type="protein sequence ID" value="PCC18254.1"/>
    <property type="molecule type" value="Genomic_DNA"/>
</dbReference>
<proteinExistence type="predicted"/>
<accession>A0A2A3X250</accession>
<organism evidence="2 3">
    <name type="scientific">Brevibacterium aurantiacum</name>
    <dbReference type="NCBI Taxonomy" id="273384"/>
    <lineage>
        <taxon>Bacteria</taxon>
        <taxon>Bacillati</taxon>
        <taxon>Actinomycetota</taxon>
        <taxon>Actinomycetes</taxon>
        <taxon>Micrococcales</taxon>
        <taxon>Brevibacteriaceae</taxon>
        <taxon>Brevibacterium</taxon>
    </lineage>
</organism>
<feature type="compositionally biased region" description="Basic residues" evidence="1">
    <location>
        <begin position="106"/>
        <end position="122"/>
    </location>
</feature>
<dbReference type="RefSeq" id="WP_096157869.1">
    <property type="nucleotide sequence ID" value="NZ_NRGX01000001.1"/>
</dbReference>
<sequence>MENLATYVSGEPGNQVLDLGQARASGASEIVVDVTEETVAANNYLVDEIMSGEKLEDVDLGSFPLVEEMMEASPTQEAVAKNGEIPLAKAGVSACGDRKHPVPSKSPKRHNKKSSNPHKSLKKAGFHKTAGYACGARGYTCASDYTQQRGIKTKYGYCKSPAFRNQGYVTSKKAYWIQYGEPNPEVTYYAWPYKTWGVYVKWWHDTH</sequence>
<dbReference type="Proteomes" id="UP000218377">
    <property type="component" value="Unassembled WGS sequence"/>
</dbReference>
<comment type="caution">
    <text evidence="2">The sequence shown here is derived from an EMBL/GenBank/DDBJ whole genome shotgun (WGS) entry which is preliminary data.</text>
</comment>
<evidence type="ECO:0000256" key="1">
    <source>
        <dbReference type="SAM" id="MobiDB-lite"/>
    </source>
</evidence>
<evidence type="ECO:0000313" key="2">
    <source>
        <dbReference type="EMBL" id="PCC18254.1"/>
    </source>
</evidence>
<name>A0A2A3X250_BREAU</name>
<reference evidence="2 3" key="1">
    <citation type="journal article" date="2017" name="Elife">
        <title>Extensive horizontal gene transfer in cheese-associated bacteria.</title>
        <authorList>
            <person name="Bonham K.S."/>
            <person name="Wolfe B.E."/>
            <person name="Dutton R.J."/>
        </authorList>
    </citation>
    <scope>NUCLEOTIDE SEQUENCE [LARGE SCALE GENOMIC DNA]</scope>
    <source>
        <strain evidence="2 3">JB5</strain>
    </source>
</reference>
<gene>
    <name evidence="2" type="ORF">CIK79_08120</name>
</gene>
<evidence type="ECO:0000313" key="3">
    <source>
        <dbReference type="Proteomes" id="UP000218377"/>
    </source>
</evidence>
<dbReference type="AlphaFoldDB" id="A0A2A3X250"/>